<comment type="subcellular location">
    <subcellularLocation>
        <location evidence="2">Cell membrane</location>
        <topology evidence="2">Multi-pass membrane protein</topology>
    </subcellularLocation>
</comment>
<feature type="transmembrane region" description="Helical" evidence="19">
    <location>
        <begin position="120"/>
        <end position="144"/>
    </location>
</feature>
<comment type="caution">
    <text evidence="20">The sequence shown here is derived from an EMBL/GenBank/DDBJ whole genome shotgun (WGS) entry which is preliminary data.</text>
</comment>
<proteinExistence type="inferred from homology"/>
<feature type="transmembrane region" description="Helical" evidence="19">
    <location>
        <begin position="25"/>
        <end position="50"/>
    </location>
</feature>
<keyword evidence="13 19" id="KW-1133">Transmembrane helix</keyword>
<protein>
    <recommendedName>
        <fullName evidence="7 18">Phosphatidate cytidylyltransferase</fullName>
        <ecNumber evidence="6 18">2.7.7.41</ecNumber>
    </recommendedName>
</protein>
<evidence type="ECO:0000256" key="17">
    <source>
        <dbReference type="ARBA" id="ARBA00023264"/>
    </source>
</evidence>
<feature type="transmembrane region" description="Helical" evidence="19">
    <location>
        <begin position="96"/>
        <end position="113"/>
    </location>
</feature>
<keyword evidence="8" id="KW-1003">Cell membrane</keyword>
<evidence type="ECO:0000256" key="10">
    <source>
        <dbReference type="ARBA" id="ARBA00022679"/>
    </source>
</evidence>
<evidence type="ECO:0000256" key="14">
    <source>
        <dbReference type="ARBA" id="ARBA00023098"/>
    </source>
</evidence>
<evidence type="ECO:0000256" key="9">
    <source>
        <dbReference type="ARBA" id="ARBA00022516"/>
    </source>
</evidence>
<dbReference type="PROSITE" id="PS01315">
    <property type="entry name" value="CDS"/>
    <property type="match status" value="1"/>
</dbReference>
<evidence type="ECO:0000256" key="5">
    <source>
        <dbReference type="ARBA" id="ARBA00010185"/>
    </source>
</evidence>
<evidence type="ECO:0000256" key="18">
    <source>
        <dbReference type="RuleBase" id="RU003938"/>
    </source>
</evidence>
<keyword evidence="14" id="KW-0443">Lipid metabolism</keyword>
<dbReference type="PANTHER" id="PTHR46382:SF1">
    <property type="entry name" value="PHOSPHATIDATE CYTIDYLYLTRANSFERASE"/>
    <property type="match status" value="1"/>
</dbReference>
<keyword evidence="16" id="KW-0594">Phospholipid biosynthesis</keyword>
<evidence type="ECO:0000256" key="19">
    <source>
        <dbReference type="SAM" id="Phobius"/>
    </source>
</evidence>
<feature type="transmembrane region" description="Helical" evidence="19">
    <location>
        <begin position="287"/>
        <end position="307"/>
    </location>
</feature>
<comment type="catalytic activity">
    <reaction evidence="1 18">
        <text>a 1,2-diacyl-sn-glycero-3-phosphate + CTP + H(+) = a CDP-1,2-diacyl-sn-glycerol + diphosphate</text>
        <dbReference type="Rhea" id="RHEA:16229"/>
        <dbReference type="ChEBI" id="CHEBI:15378"/>
        <dbReference type="ChEBI" id="CHEBI:33019"/>
        <dbReference type="ChEBI" id="CHEBI:37563"/>
        <dbReference type="ChEBI" id="CHEBI:58332"/>
        <dbReference type="ChEBI" id="CHEBI:58608"/>
        <dbReference type="EC" id="2.7.7.41"/>
    </reaction>
</comment>
<dbReference type="GO" id="GO:0004605">
    <property type="term" value="F:phosphatidate cytidylyltransferase activity"/>
    <property type="evidence" value="ECO:0007669"/>
    <property type="project" value="UniProtKB-EC"/>
</dbReference>
<evidence type="ECO:0000256" key="6">
    <source>
        <dbReference type="ARBA" id="ARBA00012487"/>
    </source>
</evidence>
<dbReference type="PANTHER" id="PTHR46382">
    <property type="entry name" value="PHOSPHATIDATE CYTIDYLYLTRANSFERASE"/>
    <property type="match status" value="1"/>
</dbReference>
<evidence type="ECO:0000313" key="20">
    <source>
        <dbReference type="EMBL" id="HEX71299.1"/>
    </source>
</evidence>
<dbReference type="GO" id="GO:0016024">
    <property type="term" value="P:CDP-diacylglycerol biosynthetic process"/>
    <property type="evidence" value="ECO:0007669"/>
    <property type="project" value="UniProtKB-UniPathway"/>
</dbReference>
<accession>A0A7C3AND8</accession>
<feature type="transmembrane region" description="Helical" evidence="19">
    <location>
        <begin position="212"/>
        <end position="232"/>
    </location>
</feature>
<keyword evidence="15 19" id="KW-0472">Membrane</keyword>
<name>A0A7C3AND8_9BACT</name>
<dbReference type="UniPathway" id="UPA00557">
    <property type="reaction ID" value="UER00614"/>
</dbReference>
<evidence type="ECO:0000256" key="3">
    <source>
        <dbReference type="ARBA" id="ARBA00005119"/>
    </source>
</evidence>
<evidence type="ECO:0000256" key="1">
    <source>
        <dbReference type="ARBA" id="ARBA00001698"/>
    </source>
</evidence>
<organism evidence="20">
    <name type="scientific">Thermorudis sp</name>
    <dbReference type="NCBI Taxonomy" id="1969470"/>
    <lineage>
        <taxon>Bacteria</taxon>
        <taxon>Pseudomonadati</taxon>
        <taxon>Thermomicrobiota</taxon>
        <taxon>Thermomicrobia</taxon>
        <taxon>Thermomicrobia incertae sedis</taxon>
        <taxon>Thermorudis</taxon>
    </lineage>
</organism>
<comment type="pathway">
    <text evidence="4">Lipid metabolism.</text>
</comment>
<dbReference type="AlphaFoldDB" id="A0A7C3AND8"/>
<evidence type="ECO:0000256" key="7">
    <source>
        <dbReference type="ARBA" id="ARBA00019373"/>
    </source>
</evidence>
<keyword evidence="11 18" id="KW-0812">Transmembrane</keyword>
<keyword evidence="10 18" id="KW-0808">Transferase</keyword>
<reference evidence="20" key="1">
    <citation type="journal article" date="2020" name="mSystems">
        <title>Genome- and Community-Level Interaction Insights into Carbon Utilization and Element Cycling Functions of Hydrothermarchaeota in Hydrothermal Sediment.</title>
        <authorList>
            <person name="Zhou Z."/>
            <person name="Liu Y."/>
            <person name="Xu W."/>
            <person name="Pan J."/>
            <person name="Luo Z.H."/>
            <person name="Li M."/>
        </authorList>
    </citation>
    <scope>NUCLEOTIDE SEQUENCE [LARGE SCALE GENOMIC DNA]</scope>
    <source>
        <strain evidence="20">SpSt-192</strain>
    </source>
</reference>
<comment type="similarity">
    <text evidence="5 18">Belongs to the CDS family.</text>
</comment>
<evidence type="ECO:0000256" key="2">
    <source>
        <dbReference type="ARBA" id="ARBA00004651"/>
    </source>
</evidence>
<dbReference type="GO" id="GO:0005886">
    <property type="term" value="C:plasma membrane"/>
    <property type="evidence" value="ECO:0007669"/>
    <property type="project" value="UniProtKB-SubCell"/>
</dbReference>
<sequence length="308" mass="32325">MASAPRHRLTQTVDPPAAVLRRRSASAVIVVLVAVVPALLGGWPFVTLLVTIGLIGIRELAHAFRRAGHSVDYRLSGALFLVTLLSIALLRTPVEILLAVSVAVMFPLVWSLTSARHQEALASAALTSLAVLYLALPLGAAGVMRGLEGASSRGWLQRIAEYLNSADTGLGLAWFLWGLSVTWLTDAFAYLFGARFGHTKLVPHLSPGKTRAGALAGLLAGSVTGCLGAAVFGVPLPFWLALLAGLVVSLTAQVGDLAESLMKRAAGLKDLGHLIPGHGGVVDRIDALLFTLPLTLALATLVVEVHWL</sequence>
<dbReference type="InterPro" id="IPR000374">
    <property type="entry name" value="PC_trans"/>
</dbReference>
<evidence type="ECO:0000256" key="16">
    <source>
        <dbReference type="ARBA" id="ARBA00023209"/>
    </source>
</evidence>
<feature type="transmembrane region" description="Helical" evidence="19">
    <location>
        <begin position="172"/>
        <end position="192"/>
    </location>
</feature>
<keyword evidence="12 18" id="KW-0548">Nucleotidyltransferase</keyword>
<evidence type="ECO:0000256" key="8">
    <source>
        <dbReference type="ARBA" id="ARBA00022475"/>
    </source>
</evidence>
<comment type="pathway">
    <text evidence="3 18">Phospholipid metabolism; CDP-diacylglycerol biosynthesis; CDP-diacylglycerol from sn-glycerol 3-phosphate: step 3/3.</text>
</comment>
<keyword evidence="17" id="KW-1208">Phospholipid metabolism</keyword>
<gene>
    <name evidence="20" type="ORF">ENP13_08670</name>
</gene>
<evidence type="ECO:0000256" key="12">
    <source>
        <dbReference type="ARBA" id="ARBA00022695"/>
    </source>
</evidence>
<evidence type="ECO:0000256" key="4">
    <source>
        <dbReference type="ARBA" id="ARBA00005189"/>
    </source>
</evidence>
<dbReference type="Pfam" id="PF01148">
    <property type="entry name" value="CTP_transf_1"/>
    <property type="match status" value="1"/>
</dbReference>
<dbReference type="EMBL" id="DSID01000656">
    <property type="protein sequence ID" value="HEX71299.1"/>
    <property type="molecule type" value="Genomic_DNA"/>
</dbReference>
<evidence type="ECO:0000256" key="15">
    <source>
        <dbReference type="ARBA" id="ARBA00023136"/>
    </source>
</evidence>
<evidence type="ECO:0000256" key="13">
    <source>
        <dbReference type="ARBA" id="ARBA00022989"/>
    </source>
</evidence>
<dbReference type="EC" id="2.7.7.41" evidence="6 18"/>
<evidence type="ECO:0000256" key="11">
    <source>
        <dbReference type="ARBA" id="ARBA00022692"/>
    </source>
</evidence>
<keyword evidence="9" id="KW-0444">Lipid biosynthesis</keyword>